<protein>
    <submittedName>
        <fullName evidence="1">Uncharacterized protein</fullName>
    </submittedName>
</protein>
<dbReference type="EMBL" id="CP159289">
    <property type="protein sequence ID" value="XCH27637.1"/>
    <property type="molecule type" value="Genomic_DNA"/>
</dbReference>
<sequence length="149" mass="16599">MFNYGIGGNERKIDQSGEGIADIPQNRTLFAAQLTGDPPPRPEMVYDLKTTEEVFAHYQPEAEVEFITSDGSFINENLRFRNLGDFGKKGIIAQSAFLQDLDARNEAYQQVVRHLKVNKILKAALEKPEAKAALLGIFQTLISELEEAG</sequence>
<dbReference type="AlphaFoldDB" id="A0AAU8FVU9"/>
<dbReference type="RefSeq" id="WP_353722886.1">
    <property type="nucleotide sequence ID" value="NZ_CP159289.1"/>
</dbReference>
<proteinExistence type="predicted"/>
<evidence type="ECO:0000313" key="1">
    <source>
        <dbReference type="EMBL" id="XCH27637.1"/>
    </source>
</evidence>
<organism evidence="1">
    <name type="scientific">Dyadobacter sp. 676</name>
    <dbReference type="NCBI Taxonomy" id="3088362"/>
    <lineage>
        <taxon>Bacteria</taxon>
        <taxon>Pseudomonadati</taxon>
        <taxon>Bacteroidota</taxon>
        <taxon>Cytophagia</taxon>
        <taxon>Cytophagales</taxon>
        <taxon>Spirosomataceae</taxon>
        <taxon>Dyadobacter</taxon>
    </lineage>
</organism>
<reference evidence="1" key="1">
    <citation type="submission" date="2024-06" db="EMBL/GenBank/DDBJ databases">
        <title>Sequencing and assembly of the genome of Dyadobacter sp. strain 676, a symbiont of Cyamopsis tetragonoloba.</title>
        <authorList>
            <person name="Guro P."/>
            <person name="Sazanova A."/>
            <person name="Kuznetsova I."/>
            <person name="Belimov A."/>
            <person name="Safronova V."/>
        </authorList>
    </citation>
    <scope>NUCLEOTIDE SEQUENCE</scope>
    <source>
        <strain evidence="1">676</strain>
    </source>
</reference>
<accession>A0AAU8FVU9</accession>
<name>A0AAU8FVU9_9BACT</name>
<gene>
    <name evidence="1" type="ORF">ABV298_15070</name>
</gene>